<evidence type="ECO:0000313" key="1">
    <source>
        <dbReference type="EMBL" id="CEK68864.1"/>
    </source>
</evidence>
<protein>
    <submittedName>
        <fullName evidence="1">Uncharacterized protein</fullName>
    </submittedName>
</protein>
<reference evidence="1" key="1">
    <citation type="submission" date="2014-12" db="EMBL/GenBank/DDBJ databases">
        <title>Insight into the proteome of Arion vulgaris.</title>
        <authorList>
            <person name="Aradska J."/>
            <person name="Bulat T."/>
            <person name="Smidak R."/>
            <person name="Sarate P."/>
            <person name="Gangsoo J."/>
            <person name="Sialana F."/>
            <person name="Bilban M."/>
            <person name="Lubec G."/>
        </authorList>
    </citation>
    <scope>NUCLEOTIDE SEQUENCE</scope>
    <source>
        <tissue evidence="1">Skin</tissue>
    </source>
</reference>
<sequence length="55" mass="6481">MFGECVHEPEDPFDMCIVQFVQLSFYEDELLNLQYPVRSLNMMVVGLSNFRMGFL</sequence>
<gene>
    <name evidence="1" type="primary">ORF68010</name>
</gene>
<dbReference type="EMBL" id="HACG01021999">
    <property type="protein sequence ID" value="CEK68864.1"/>
    <property type="molecule type" value="Transcribed_RNA"/>
</dbReference>
<accession>A0A0B6ZJR6</accession>
<proteinExistence type="predicted"/>
<dbReference type="AlphaFoldDB" id="A0A0B6ZJR6"/>
<organism evidence="1">
    <name type="scientific">Arion vulgaris</name>
    <dbReference type="NCBI Taxonomy" id="1028688"/>
    <lineage>
        <taxon>Eukaryota</taxon>
        <taxon>Metazoa</taxon>
        <taxon>Spiralia</taxon>
        <taxon>Lophotrochozoa</taxon>
        <taxon>Mollusca</taxon>
        <taxon>Gastropoda</taxon>
        <taxon>Heterobranchia</taxon>
        <taxon>Euthyneura</taxon>
        <taxon>Panpulmonata</taxon>
        <taxon>Eupulmonata</taxon>
        <taxon>Stylommatophora</taxon>
        <taxon>Helicina</taxon>
        <taxon>Arionoidea</taxon>
        <taxon>Arionidae</taxon>
        <taxon>Arion</taxon>
    </lineage>
</organism>
<name>A0A0B6ZJR6_9EUPU</name>